<proteinExistence type="predicted"/>
<reference evidence="1 2" key="1">
    <citation type="submission" date="2020-07" db="EMBL/GenBank/DDBJ databases">
        <authorList>
            <person name="Hilgarth M."/>
            <person name="Werum V."/>
            <person name="Vogel R.F."/>
        </authorList>
    </citation>
    <scope>NUCLEOTIDE SEQUENCE [LARGE SCALE GENOMIC DNA]</scope>
    <source>
        <strain evidence="1 2">DSM 28961</strain>
    </source>
</reference>
<sequence>MSRAFHPLYEYDTYVKLWTGALAELMVFLKTYLPETKVVLNGGQEALKLSIIEGDLNNADFLMMVLNELNQFASETYSLPIISGEMNQIDFATQLTQLIYPDYENNHVNELAVLPTVSNESSSNKVYHWNLIRNPKFEREAEFWTNVGDISFDDDYIKLVDGELILHGERDKNALFSLLSAPINIGASPENPVELELSYDVFADDVFAIEIYRDYIFIGRGFEDNLSVSNNDAVQKIYEHQAKLLNLTSGKWKKINKIITVTAPFLRVGPFVMGNTTLKWRNLSLKHHREDSE</sequence>
<evidence type="ECO:0000313" key="1">
    <source>
        <dbReference type="EMBL" id="MBA0016759.1"/>
    </source>
</evidence>
<evidence type="ECO:0000313" key="2">
    <source>
        <dbReference type="Proteomes" id="UP000530186"/>
    </source>
</evidence>
<dbReference type="GeneID" id="303195137"/>
<gene>
    <name evidence="1" type="ORF">HZR21_06375</name>
</gene>
<name>A0A7V8N134_9LACT</name>
<keyword evidence="2" id="KW-1185">Reference proteome</keyword>
<comment type="caution">
    <text evidence="1">The sequence shown here is derived from an EMBL/GenBank/DDBJ whole genome shotgun (WGS) entry which is preliminary data.</text>
</comment>
<dbReference type="EMBL" id="JACBNY010000009">
    <property type="protein sequence ID" value="MBA0016759.1"/>
    <property type="molecule type" value="Genomic_DNA"/>
</dbReference>
<dbReference type="RefSeq" id="WP_180746936.1">
    <property type="nucleotide sequence ID" value="NZ_CBCRWQ010000010.1"/>
</dbReference>
<organism evidence="1 2">
    <name type="scientific">Pseudolactococcus laudensis</name>
    <dbReference type="NCBI Taxonomy" id="1494461"/>
    <lineage>
        <taxon>Bacteria</taxon>
        <taxon>Bacillati</taxon>
        <taxon>Bacillota</taxon>
        <taxon>Bacilli</taxon>
        <taxon>Lactobacillales</taxon>
        <taxon>Streptococcaceae</taxon>
        <taxon>Pseudolactococcus</taxon>
    </lineage>
</organism>
<protein>
    <submittedName>
        <fullName evidence="1">Uncharacterized protein</fullName>
    </submittedName>
</protein>
<accession>A0A7V8N134</accession>
<dbReference type="AlphaFoldDB" id="A0A7V8N134"/>
<dbReference type="Proteomes" id="UP000530186">
    <property type="component" value="Unassembled WGS sequence"/>
</dbReference>